<dbReference type="EMBL" id="UZAF01016116">
    <property type="protein sequence ID" value="VDO20830.1"/>
    <property type="molecule type" value="Genomic_DNA"/>
</dbReference>
<reference evidence="2 3" key="2">
    <citation type="submission" date="2018-11" db="EMBL/GenBank/DDBJ databases">
        <authorList>
            <consortium name="Pathogen Informatics"/>
        </authorList>
    </citation>
    <scope>NUCLEOTIDE SEQUENCE [LARGE SCALE GENOMIC DNA]</scope>
    <source>
        <strain evidence="2 3">MHpl1</strain>
    </source>
</reference>
<keyword evidence="1" id="KW-0472">Membrane</keyword>
<evidence type="ECO:0000313" key="4">
    <source>
        <dbReference type="WBParaSite" id="HPLM_0000340901-mRNA-1"/>
    </source>
</evidence>
<keyword evidence="1" id="KW-1133">Transmembrane helix</keyword>
<evidence type="ECO:0000256" key="1">
    <source>
        <dbReference type="SAM" id="Phobius"/>
    </source>
</evidence>
<dbReference type="AlphaFoldDB" id="A0A0N4W1A9"/>
<name>A0A0N4W1A9_HAEPC</name>
<protein>
    <submittedName>
        <fullName evidence="2 4">Uncharacterized protein</fullName>
    </submittedName>
</protein>
<sequence length="46" mass="5349">MDFLNKVGDNSRPNGFPLLFGILSSLHYLLKRIFFGMNNLTFRQIC</sequence>
<organism evidence="4">
    <name type="scientific">Haemonchus placei</name>
    <name type="common">Barber's pole worm</name>
    <dbReference type="NCBI Taxonomy" id="6290"/>
    <lineage>
        <taxon>Eukaryota</taxon>
        <taxon>Metazoa</taxon>
        <taxon>Ecdysozoa</taxon>
        <taxon>Nematoda</taxon>
        <taxon>Chromadorea</taxon>
        <taxon>Rhabditida</taxon>
        <taxon>Rhabditina</taxon>
        <taxon>Rhabditomorpha</taxon>
        <taxon>Strongyloidea</taxon>
        <taxon>Trichostrongylidae</taxon>
        <taxon>Haemonchus</taxon>
    </lineage>
</organism>
<keyword evidence="1" id="KW-0812">Transmembrane</keyword>
<dbReference type="Proteomes" id="UP000268014">
    <property type="component" value="Unassembled WGS sequence"/>
</dbReference>
<dbReference type="WBParaSite" id="HPLM_0000340901-mRNA-1">
    <property type="protein sequence ID" value="HPLM_0000340901-mRNA-1"/>
    <property type="gene ID" value="HPLM_0000340901"/>
</dbReference>
<accession>A0A0N4W1A9</accession>
<feature type="transmembrane region" description="Helical" evidence="1">
    <location>
        <begin position="15"/>
        <end position="34"/>
    </location>
</feature>
<reference evidence="4" key="1">
    <citation type="submission" date="2017-02" db="UniProtKB">
        <authorList>
            <consortium name="WormBaseParasite"/>
        </authorList>
    </citation>
    <scope>IDENTIFICATION</scope>
</reference>
<keyword evidence="3" id="KW-1185">Reference proteome</keyword>
<gene>
    <name evidence="2" type="ORF">HPLM_LOCUS3401</name>
</gene>
<proteinExistence type="predicted"/>
<evidence type="ECO:0000313" key="3">
    <source>
        <dbReference type="Proteomes" id="UP000268014"/>
    </source>
</evidence>
<evidence type="ECO:0000313" key="2">
    <source>
        <dbReference type="EMBL" id="VDO20830.1"/>
    </source>
</evidence>